<comment type="caution">
    <text evidence="2">The sequence shown here is derived from an EMBL/GenBank/DDBJ whole genome shotgun (WGS) entry which is preliminary data.</text>
</comment>
<evidence type="ECO:0000313" key="2">
    <source>
        <dbReference type="EMBL" id="MBB6121765.1"/>
    </source>
</evidence>
<evidence type="ECO:0000313" key="3">
    <source>
        <dbReference type="Proteomes" id="UP000536604"/>
    </source>
</evidence>
<sequence length="233" mass="24621">MILPLAFLASACGGAEETGSEQEQNTAAVGEEAPAEPTADLHAAQPAEFDGATLVEENSESGVYSELATVKYGEELKASTELDKPECLEAAPKWASLDTVQSAPASVASYEWSEGTVTHIFVQMGEESAAQEAMAAEVESDCSTYTATYENGTTAEYSLTDLDTVPQVADESRAFSVETSSDAGDSRMYSITYRNGDILGTTTVMGSGELADYQEMLVGFTEAAVELQQQKLG</sequence>
<dbReference type="Proteomes" id="UP000536604">
    <property type="component" value="Unassembled WGS sequence"/>
</dbReference>
<proteinExistence type="predicted"/>
<accession>A0A841IZ85</accession>
<dbReference type="EMBL" id="JACHJO010000012">
    <property type="protein sequence ID" value="MBB6121765.1"/>
    <property type="molecule type" value="Genomic_DNA"/>
</dbReference>
<organism evidence="2 3">
    <name type="scientific">Nocardiopsis algeriensis</name>
    <dbReference type="NCBI Taxonomy" id="1478215"/>
    <lineage>
        <taxon>Bacteria</taxon>
        <taxon>Bacillati</taxon>
        <taxon>Actinomycetota</taxon>
        <taxon>Actinomycetes</taxon>
        <taxon>Streptosporangiales</taxon>
        <taxon>Nocardiopsidaceae</taxon>
        <taxon>Nocardiopsis</taxon>
    </lineage>
</organism>
<dbReference type="AlphaFoldDB" id="A0A841IZ85"/>
<name>A0A841IZ85_9ACTN</name>
<feature type="region of interest" description="Disordered" evidence="1">
    <location>
        <begin position="14"/>
        <end position="37"/>
    </location>
</feature>
<evidence type="ECO:0000256" key="1">
    <source>
        <dbReference type="SAM" id="MobiDB-lite"/>
    </source>
</evidence>
<dbReference type="RefSeq" id="WP_184293217.1">
    <property type="nucleotide sequence ID" value="NZ_JACHJO010000012.1"/>
</dbReference>
<evidence type="ECO:0008006" key="4">
    <source>
        <dbReference type="Google" id="ProtNLM"/>
    </source>
</evidence>
<gene>
    <name evidence="2" type="ORF">FHS13_003744</name>
</gene>
<protein>
    <recommendedName>
        <fullName evidence="4">PknH-like protein</fullName>
    </recommendedName>
</protein>
<keyword evidence="3" id="KW-1185">Reference proteome</keyword>
<reference evidence="2 3" key="1">
    <citation type="submission" date="2020-08" db="EMBL/GenBank/DDBJ databases">
        <title>Genomic Encyclopedia of Type Strains, Phase III (KMG-III): the genomes of soil and plant-associated and newly described type strains.</title>
        <authorList>
            <person name="Whitman W."/>
        </authorList>
    </citation>
    <scope>NUCLEOTIDE SEQUENCE [LARGE SCALE GENOMIC DNA]</scope>
    <source>
        <strain evidence="2 3">CECT 8712</strain>
    </source>
</reference>